<evidence type="ECO:0000313" key="1">
    <source>
        <dbReference type="EMBL" id="SHN66563.1"/>
    </source>
</evidence>
<sequence length="123" mass="13305">MHFQTVVISGLFFVAALSVLTGCQSIQEAMAKQQEEIAQQDDAYCRSIGLNFGTDQYAQCRMLKTQLRQQAQAQVAANSTAMLATAGTLMAPQPAPAVQPLPNILPQQTRCQSYGATTNCTTY</sequence>
<dbReference type="OrthoDB" id="8163917at2"/>
<dbReference type="Proteomes" id="UP000184096">
    <property type="component" value="Chromosome I"/>
</dbReference>
<dbReference type="AlphaFoldDB" id="A0A1M7T757"/>
<keyword evidence="2" id="KW-1185">Reference proteome</keyword>
<evidence type="ECO:0000313" key="2">
    <source>
        <dbReference type="Proteomes" id="UP000184096"/>
    </source>
</evidence>
<name>A0A1M7T757_9BRAD</name>
<gene>
    <name evidence="1" type="ORF">SAMN05444170_0989</name>
</gene>
<organism evidence="1 2">
    <name type="scientific">Bradyrhizobium erythrophlei</name>
    <dbReference type="NCBI Taxonomy" id="1437360"/>
    <lineage>
        <taxon>Bacteria</taxon>
        <taxon>Pseudomonadati</taxon>
        <taxon>Pseudomonadota</taxon>
        <taxon>Alphaproteobacteria</taxon>
        <taxon>Hyphomicrobiales</taxon>
        <taxon>Nitrobacteraceae</taxon>
        <taxon>Bradyrhizobium</taxon>
    </lineage>
</organism>
<proteinExistence type="predicted"/>
<protein>
    <submittedName>
        <fullName evidence="1">Uncharacterized protein</fullName>
    </submittedName>
</protein>
<accession>A0A1M7T757</accession>
<reference evidence="2" key="1">
    <citation type="submission" date="2016-11" db="EMBL/GenBank/DDBJ databases">
        <authorList>
            <person name="Varghese N."/>
            <person name="Submissions S."/>
        </authorList>
    </citation>
    <scope>NUCLEOTIDE SEQUENCE [LARGE SCALE GENOMIC DNA]</scope>
    <source>
        <strain evidence="2">GAS401</strain>
    </source>
</reference>
<dbReference type="RefSeq" id="WP_072816937.1">
    <property type="nucleotide sequence ID" value="NZ_LT670849.1"/>
</dbReference>
<dbReference type="EMBL" id="LT670849">
    <property type="protein sequence ID" value="SHN66563.1"/>
    <property type="molecule type" value="Genomic_DNA"/>
</dbReference>